<evidence type="ECO:0000313" key="1">
    <source>
        <dbReference type="EMBL" id="MBO3663702.1"/>
    </source>
</evidence>
<dbReference type="AlphaFoldDB" id="A0A939QL59"/>
<sequence length="187" mass="20860">MIEHEGPVVTHTVELDESGALRIAELQDGQQVGAVTMAASVVDEIRRILDAERDEQLGRWRWPENPDYVVYPRENGSVTVFEESNPTAALTFWKHVRNAEVTSGAFMEAARAFFEAHPEPKPWHDAKPGELWAITFHGVERPCRAINPTFSDRELGFLPVDIPMQTWFAADAPGITAGRPIWQGAAS</sequence>
<evidence type="ECO:0000313" key="2">
    <source>
        <dbReference type="Proteomes" id="UP000680132"/>
    </source>
</evidence>
<protein>
    <submittedName>
        <fullName evidence="1">Uncharacterized protein</fullName>
    </submittedName>
</protein>
<name>A0A939QL59_9MICO</name>
<dbReference type="RefSeq" id="WP_208503054.1">
    <property type="nucleotide sequence ID" value="NZ_JAGFOA010000003.1"/>
</dbReference>
<comment type="caution">
    <text evidence="1">The sequence shown here is derived from an EMBL/GenBank/DDBJ whole genome shotgun (WGS) entry which is preliminary data.</text>
</comment>
<accession>A0A939QL59</accession>
<reference evidence="1" key="1">
    <citation type="submission" date="2021-03" db="EMBL/GenBank/DDBJ databases">
        <title>Microbacterium sp. nov., a novel actinobacterium isolated from cow dung.</title>
        <authorList>
            <person name="Zhang L."/>
        </authorList>
    </citation>
    <scope>NUCLEOTIDE SEQUENCE</scope>
    <source>
        <strain evidence="1">NEAU-LLB</strain>
    </source>
</reference>
<proteinExistence type="predicted"/>
<dbReference type="EMBL" id="JAGFOA010000003">
    <property type="protein sequence ID" value="MBO3663702.1"/>
    <property type="molecule type" value="Genomic_DNA"/>
</dbReference>
<gene>
    <name evidence="1" type="ORF">J5V96_09260</name>
</gene>
<organism evidence="1 2">
    <name type="scientific">Microbacterium stercoris</name>
    <dbReference type="NCBI Taxonomy" id="2820289"/>
    <lineage>
        <taxon>Bacteria</taxon>
        <taxon>Bacillati</taxon>
        <taxon>Actinomycetota</taxon>
        <taxon>Actinomycetes</taxon>
        <taxon>Micrococcales</taxon>
        <taxon>Microbacteriaceae</taxon>
        <taxon>Microbacterium</taxon>
    </lineage>
</organism>
<dbReference type="Proteomes" id="UP000680132">
    <property type="component" value="Unassembled WGS sequence"/>
</dbReference>
<keyword evidence="2" id="KW-1185">Reference proteome</keyword>